<name>D1C8I4_SPHTD</name>
<reference evidence="3 4" key="2">
    <citation type="journal article" date="2010" name="Stand. Genomic Sci.">
        <title>Complete genome sequence of Desulfohalobium retbaense type strain (HR(100)).</title>
        <authorList>
            <person name="Spring S."/>
            <person name="Nolan M."/>
            <person name="Lapidus A."/>
            <person name="Glavina Del Rio T."/>
            <person name="Copeland A."/>
            <person name="Tice H."/>
            <person name="Cheng J.F."/>
            <person name="Lucas S."/>
            <person name="Land M."/>
            <person name="Chen F."/>
            <person name="Bruce D."/>
            <person name="Goodwin L."/>
            <person name="Pitluck S."/>
            <person name="Ivanova N."/>
            <person name="Mavromatis K."/>
            <person name="Mikhailova N."/>
            <person name="Pati A."/>
            <person name="Chen A."/>
            <person name="Palaniappan K."/>
            <person name="Hauser L."/>
            <person name="Chang Y.J."/>
            <person name="Jeffries C.D."/>
            <person name="Munk C."/>
            <person name="Kiss H."/>
            <person name="Chain P."/>
            <person name="Han C."/>
            <person name="Brettin T."/>
            <person name="Detter J.C."/>
            <person name="Schuler E."/>
            <person name="Goker M."/>
            <person name="Rohde M."/>
            <person name="Bristow J."/>
            <person name="Eisen J.A."/>
            <person name="Markowitz V."/>
            <person name="Hugenholtz P."/>
            <person name="Kyrpides N.C."/>
            <person name="Klenk H.P."/>
        </authorList>
    </citation>
    <scope>NUCLEOTIDE SEQUENCE [LARGE SCALE GENOMIC DNA]</scope>
    <source>
        <strain evidence="4">ATCC 49802 / DSM 20745 / S 6022</strain>
    </source>
</reference>
<dbReference type="OrthoDB" id="1550594at2"/>
<dbReference type="InterPro" id="IPR006222">
    <property type="entry name" value="GCVT_N"/>
</dbReference>
<dbReference type="EMBL" id="CP001824">
    <property type="protein sequence ID" value="ACZ40127.1"/>
    <property type="molecule type" value="Genomic_DNA"/>
</dbReference>
<evidence type="ECO:0000256" key="1">
    <source>
        <dbReference type="PIRSR" id="PIRSR006487-1"/>
    </source>
</evidence>
<dbReference type="RefSeq" id="WP_012873165.1">
    <property type="nucleotide sequence ID" value="NC_013524.1"/>
</dbReference>
<accession>D1C8I4</accession>
<dbReference type="GO" id="GO:0016740">
    <property type="term" value="F:transferase activity"/>
    <property type="evidence" value="ECO:0007669"/>
    <property type="project" value="UniProtKB-KW"/>
</dbReference>
<dbReference type="PANTHER" id="PTHR43757">
    <property type="entry name" value="AMINOMETHYLTRANSFERASE"/>
    <property type="match status" value="1"/>
</dbReference>
<dbReference type="KEGG" id="sti:Sthe_2713"/>
<dbReference type="STRING" id="479434.Sthe_2713"/>
<dbReference type="Gene3D" id="3.30.1360.120">
    <property type="entry name" value="Probable tRNA modification gtpase trme, domain 1"/>
    <property type="match status" value="1"/>
</dbReference>
<sequence>MTSTAKPRTLQEIVDSVPNIAQYLYNNQTGPRIYPVVQPEYTNWRDEQRSWRETACLFDLSYHMTDLYVSGPDAFRLLERLAINSFKGFKPGRAKQMVACSPAGYVIGDVILFYLDEESFNLVGRPSVHNWVQYHAETGGYDVQLERDEWAVGDPNRRRKAFRFQVQGPNAVQILEKLNGGPLPDVKFFHMGWINIAGHQVRMLHHGMSGVAGAELIGPFEHGPEVKAAIVEAGKEFGLRQVGSRAYATNTLESGWIPSPLPAVYTGEELRAYREWLPAASYEGGGAIGGSFVSDNIEDYYLDPWELGYGSILKFDHDFIGREALEEMAKQPHRKKVTLAWNGEDVAKVFASLFGKDTPGKYIDLPLSQYATWMYDKVVNQQGETVGISTFCGYSWNERSMLSLAMLDEAYAEPGTEVTLIWGEPDGGSRKPSIEPHRQFEIRATVGPVPYAEPARQYRARLRGQ</sequence>
<gene>
    <name evidence="3" type="ordered locus">Sthe_2713</name>
</gene>
<evidence type="ECO:0000313" key="4">
    <source>
        <dbReference type="Proteomes" id="UP000002027"/>
    </source>
</evidence>
<evidence type="ECO:0000259" key="2">
    <source>
        <dbReference type="Pfam" id="PF01571"/>
    </source>
</evidence>
<dbReference type="PANTHER" id="PTHR43757:SF2">
    <property type="entry name" value="AMINOMETHYLTRANSFERASE, MITOCHONDRIAL"/>
    <property type="match status" value="1"/>
</dbReference>
<dbReference type="Proteomes" id="UP000002027">
    <property type="component" value="Chromosome 2"/>
</dbReference>
<dbReference type="HOGENOM" id="CLU_046852_1_0_0"/>
<evidence type="ECO:0000313" key="3">
    <source>
        <dbReference type="EMBL" id="ACZ40127.1"/>
    </source>
</evidence>
<dbReference type="InterPro" id="IPR028896">
    <property type="entry name" value="GcvT/YgfZ/DmdA"/>
</dbReference>
<dbReference type="Pfam" id="PF01571">
    <property type="entry name" value="GCV_T"/>
    <property type="match status" value="1"/>
</dbReference>
<keyword evidence="3" id="KW-0808">Transferase</keyword>
<dbReference type="eggNOG" id="COG0404">
    <property type="taxonomic scope" value="Bacteria"/>
</dbReference>
<dbReference type="InterPro" id="IPR027266">
    <property type="entry name" value="TrmE/GcvT-like"/>
</dbReference>
<feature type="binding site" evidence="1">
    <location>
        <position position="215"/>
    </location>
    <ligand>
        <name>substrate</name>
    </ligand>
</feature>
<feature type="domain" description="GCVT N-terminal" evidence="2">
    <location>
        <begin position="31"/>
        <end position="257"/>
    </location>
</feature>
<organism evidence="3 4">
    <name type="scientific">Sphaerobacter thermophilus (strain ATCC 49802 / DSM 20745 / KCCM 41009 / NCIMB 13125 / S 6022)</name>
    <dbReference type="NCBI Taxonomy" id="479434"/>
    <lineage>
        <taxon>Bacteria</taxon>
        <taxon>Pseudomonadati</taxon>
        <taxon>Thermomicrobiota</taxon>
        <taxon>Thermomicrobia</taxon>
        <taxon>Sphaerobacterales</taxon>
        <taxon>Sphaerobacterineae</taxon>
        <taxon>Sphaerobacteraceae</taxon>
        <taxon>Sphaerobacter</taxon>
    </lineage>
</organism>
<reference evidence="4" key="1">
    <citation type="submission" date="2009-11" db="EMBL/GenBank/DDBJ databases">
        <title>The complete chromosome 2 of Sphaerobacter thermophilus DSM 20745.</title>
        <authorList>
            <person name="Lucas S."/>
            <person name="Copeland A."/>
            <person name="Lapidus A."/>
            <person name="Glavina del Rio T."/>
            <person name="Dalin E."/>
            <person name="Tice H."/>
            <person name="Bruce D."/>
            <person name="Goodwin L."/>
            <person name="Pitluck S."/>
            <person name="Kyrpides N."/>
            <person name="Mavromatis K."/>
            <person name="Ivanova N."/>
            <person name="Mikhailova N."/>
            <person name="LaButti K.M."/>
            <person name="Clum A."/>
            <person name="Sun H.I."/>
            <person name="Brettin T."/>
            <person name="Detter J.C."/>
            <person name="Han C."/>
            <person name="Larimer F."/>
            <person name="Land M."/>
            <person name="Hauser L."/>
            <person name="Markowitz V."/>
            <person name="Cheng J.F."/>
            <person name="Hugenholtz P."/>
            <person name="Woyke T."/>
            <person name="Wu D."/>
            <person name="Steenblock K."/>
            <person name="Schneider S."/>
            <person name="Pukall R."/>
            <person name="Goeker M."/>
            <person name="Klenk H.P."/>
            <person name="Eisen J.A."/>
        </authorList>
    </citation>
    <scope>NUCLEOTIDE SEQUENCE [LARGE SCALE GENOMIC DNA]</scope>
    <source>
        <strain evidence="4">ATCC 49802 / DSM 20745 / S 6022</strain>
    </source>
</reference>
<proteinExistence type="predicted"/>
<dbReference type="SUPFAM" id="SSF103025">
    <property type="entry name" value="Folate-binding domain"/>
    <property type="match status" value="1"/>
</dbReference>
<dbReference type="AlphaFoldDB" id="D1C8I4"/>
<protein>
    <submittedName>
        <fullName evidence="3">Glycine cleavage T protein (Aminomethyl transferase)</fullName>
    </submittedName>
</protein>
<keyword evidence="4" id="KW-1185">Reference proteome</keyword>
<dbReference type="InParanoid" id="D1C8I4"/>